<proteinExistence type="predicted"/>
<dbReference type="AlphaFoldDB" id="A0A0F9GGV6"/>
<accession>A0A0F9GGV6</accession>
<comment type="caution">
    <text evidence="1">The sequence shown here is derived from an EMBL/GenBank/DDBJ whole genome shotgun (WGS) entry which is preliminary data.</text>
</comment>
<gene>
    <name evidence="1" type="ORF">LCGC14_1828130</name>
</gene>
<sequence>AININPSVANEEIGYVSLERCGHRTGEPCELIEKQEVV</sequence>
<reference evidence="1" key="1">
    <citation type="journal article" date="2015" name="Nature">
        <title>Complex archaea that bridge the gap between prokaryotes and eukaryotes.</title>
        <authorList>
            <person name="Spang A."/>
            <person name="Saw J.H."/>
            <person name="Jorgensen S.L."/>
            <person name="Zaremba-Niedzwiedzka K."/>
            <person name="Martijn J."/>
            <person name="Lind A.E."/>
            <person name="van Eijk R."/>
            <person name="Schleper C."/>
            <person name="Guy L."/>
            <person name="Ettema T.J."/>
        </authorList>
    </citation>
    <scope>NUCLEOTIDE SEQUENCE</scope>
</reference>
<protein>
    <submittedName>
        <fullName evidence="1">Uncharacterized protein</fullName>
    </submittedName>
</protein>
<dbReference type="EMBL" id="LAZR01018008">
    <property type="protein sequence ID" value="KKL98069.1"/>
    <property type="molecule type" value="Genomic_DNA"/>
</dbReference>
<evidence type="ECO:0000313" key="1">
    <source>
        <dbReference type="EMBL" id="KKL98069.1"/>
    </source>
</evidence>
<organism evidence="1">
    <name type="scientific">marine sediment metagenome</name>
    <dbReference type="NCBI Taxonomy" id="412755"/>
    <lineage>
        <taxon>unclassified sequences</taxon>
        <taxon>metagenomes</taxon>
        <taxon>ecological metagenomes</taxon>
    </lineage>
</organism>
<name>A0A0F9GGV6_9ZZZZ</name>
<feature type="non-terminal residue" evidence="1">
    <location>
        <position position="1"/>
    </location>
</feature>